<dbReference type="GO" id="GO:0004525">
    <property type="term" value="F:ribonuclease III activity"/>
    <property type="evidence" value="ECO:0007669"/>
    <property type="project" value="UniProtKB-EC"/>
</dbReference>
<evidence type="ECO:0000256" key="5">
    <source>
        <dbReference type="ARBA" id="ARBA00022759"/>
    </source>
</evidence>
<comment type="catalytic activity">
    <reaction evidence="1">
        <text>Endonucleolytic cleavage to 5'-phosphomonoester.</text>
        <dbReference type="EC" id="3.1.26.3"/>
    </reaction>
</comment>
<dbReference type="Gene3D" id="3.30.160.20">
    <property type="match status" value="1"/>
</dbReference>
<gene>
    <name evidence="11" type="ORF">METZ01_LOCUS298998</name>
</gene>
<dbReference type="SUPFAM" id="SSF69065">
    <property type="entry name" value="RNase III domain-like"/>
    <property type="match status" value="1"/>
</dbReference>
<dbReference type="SMART" id="SM00358">
    <property type="entry name" value="DSRM"/>
    <property type="match status" value="1"/>
</dbReference>
<evidence type="ECO:0000256" key="1">
    <source>
        <dbReference type="ARBA" id="ARBA00000109"/>
    </source>
</evidence>
<dbReference type="FunFam" id="1.10.1520.10:FF:000001">
    <property type="entry name" value="Ribonuclease 3"/>
    <property type="match status" value="1"/>
</dbReference>
<dbReference type="GO" id="GO:0046872">
    <property type="term" value="F:metal ion binding"/>
    <property type="evidence" value="ECO:0007669"/>
    <property type="project" value="UniProtKB-KW"/>
</dbReference>
<dbReference type="GO" id="GO:0003723">
    <property type="term" value="F:RNA binding"/>
    <property type="evidence" value="ECO:0007669"/>
    <property type="project" value="UniProtKB-KW"/>
</dbReference>
<dbReference type="EC" id="3.1.26.3" evidence="2"/>
<dbReference type="PANTHER" id="PTHR14950:SF37">
    <property type="entry name" value="ENDORIBONUCLEASE DICER"/>
    <property type="match status" value="1"/>
</dbReference>
<keyword evidence="3" id="KW-0540">Nuclease</keyword>
<keyword evidence="6" id="KW-0378">Hydrolase</keyword>
<dbReference type="PANTHER" id="PTHR14950">
    <property type="entry name" value="DICER-RELATED"/>
    <property type="match status" value="1"/>
</dbReference>
<evidence type="ECO:0000259" key="10">
    <source>
        <dbReference type="PROSITE" id="PS50142"/>
    </source>
</evidence>
<evidence type="ECO:0000313" key="11">
    <source>
        <dbReference type="EMBL" id="SVC46144.1"/>
    </source>
</evidence>
<reference evidence="11" key="1">
    <citation type="submission" date="2018-05" db="EMBL/GenBank/DDBJ databases">
        <authorList>
            <person name="Lanie J.A."/>
            <person name="Ng W.-L."/>
            <person name="Kazmierczak K.M."/>
            <person name="Andrzejewski T.M."/>
            <person name="Davidsen T.M."/>
            <person name="Wayne K.J."/>
            <person name="Tettelin H."/>
            <person name="Glass J.I."/>
            <person name="Rusch D."/>
            <person name="Podicherti R."/>
            <person name="Tsui H.-C.T."/>
            <person name="Winkler M.E."/>
        </authorList>
    </citation>
    <scope>NUCLEOTIDE SEQUENCE</scope>
</reference>
<evidence type="ECO:0000256" key="4">
    <source>
        <dbReference type="ARBA" id="ARBA00022723"/>
    </source>
</evidence>
<evidence type="ECO:0000256" key="2">
    <source>
        <dbReference type="ARBA" id="ARBA00012177"/>
    </source>
</evidence>
<dbReference type="EMBL" id="UINC01092508">
    <property type="protein sequence ID" value="SVC46144.1"/>
    <property type="molecule type" value="Genomic_DNA"/>
</dbReference>
<accession>A0A382MB27</accession>
<evidence type="ECO:0000256" key="7">
    <source>
        <dbReference type="ARBA" id="ARBA00022842"/>
    </source>
</evidence>
<dbReference type="PROSITE" id="PS50142">
    <property type="entry name" value="RNASE_3_2"/>
    <property type="match status" value="1"/>
</dbReference>
<evidence type="ECO:0000256" key="8">
    <source>
        <dbReference type="ARBA" id="ARBA00022884"/>
    </source>
</evidence>
<dbReference type="InterPro" id="IPR014720">
    <property type="entry name" value="dsRBD_dom"/>
</dbReference>
<evidence type="ECO:0000256" key="6">
    <source>
        <dbReference type="ARBA" id="ARBA00022801"/>
    </source>
</evidence>
<keyword evidence="4" id="KW-0479">Metal-binding</keyword>
<dbReference type="HAMAP" id="MF_00104">
    <property type="entry name" value="RNase_III"/>
    <property type="match status" value="1"/>
</dbReference>
<keyword evidence="7" id="KW-0460">Magnesium</keyword>
<keyword evidence="5" id="KW-0255">Endonuclease</keyword>
<dbReference type="InterPro" id="IPR036389">
    <property type="entry name" value="RNase_III_sf"/>
</dbReference>
<dbReference type="CDD" id="cd10845">
    <property type="entry name" value="DSRM_RNAse_III_family"/>
    <property type="match status" value="1"/>
</dbReference>
<dbReference type="InterPro" id="IPR011907">
    <property type="entry name" value="RNase_III"/>
</dbReference>
<name>A0A382MB27_9ZZZZ</name>
<dbReference type="GO" id="GO:0006364">
    <property type="term" value="P:rRNA processing"/>
    <property type="evidence" value="ECO:0007669"/>
    <property type="project" value="InterPro"/>
</dbReference>
<sequence>MSFLNFFLRHKISTTNHYTQLEKKINYRFNNLKYLEQAFTHRSISPKPHQNYERLEFLGDSIIDIVVSKALMKEFPEGDEGLLTQKRSTLVQKEFLASMGKLLDLLSYLKIESTVNLDIEKIANKQQANLYESLIGALYLDGGLQPCKELILSTIWTHRIEAWKSTNYKGRLIEYCHSSSLRAPKFQVSNITGPDHQKIFEVHVQIDEKIFPPGMGSNKKTAEQSAAQNTLEILTN</sequence>
<dbReference type="InterPro" id="IPR000999">
    <property type="entry name" value="RNase_III_dom"/>
</dbReference>
<dbReference type="Pfam" id="PF14622">
    <property type="entry name" value="Ribonucleas_3_3"/>
    <property type="match status" value="1"/>
</dbReference>
<dbReference type="Pfam" id="PF00035">
    <property type="entry name" value="dsrm"/>
    <property type="match status" value="1"/>
</dbReference>
<dbReference type="Gene3D" id="1.10.1520.10">
    <property type="entry name" value="Ribonuclease III domain"/>
    <property type="match status" value="1"/>
</dbReference>
<feature type="domain" description="DRBM" evidence="9">
    <location>
        <begin position="167"/>
        <end position="236"/>
    </location>
</feature>
<protein>
    <recommendedName>
        <fullName evidence="2">ribonuclease III</fullName>
        <ecNumber evidence="2">3.1.26.3</ecNumber>
    </recommendedName>
</protein>
<dbReference type="CDD" id="cd00593">
    <property type="entry name" value="RIBOc"/>
    <property type="match status" value="1"/>
</dbReference>
<dbReference type="NCBIfam" id="TIGR02191">
    <property type="entry name" value="RNaseIII"/>
    <property type="match status" value="1"/>
</dbReference>
<dbReference type="PROSITE" id="PS50137">
    <property type="entry name" value="DS_RBD"/>
    <property type="match status" value="1"/>
</dbReference>
<dbReference type="AlphaFoldDB" id="A0A382MB27"/>
<evidence type="ECO:0000256" key="3">
    <source>
        <dbReference type="ARBA" id="ARBA00022722"/>
    </source>
</evidence>
<dbReference type="PROSITE" id="PS00517">
    <property type="entry name" value="RNASE_3_1"/>
    <property type="match status" value="1"/>
</dbReference>
<dbReference type="SMART" id="SM00535">
    <property type="entry name" value="RIBOc"/>
    <property type="match status" value="1"/>
</dbReference>
<proteinExistence type="inferred from homology"/>
<dbReference type="SUPFAM" id="SSF54768">
    <property type="entry name" value="dsRNA-binding domain-like"/>
    <property type="match status" value="1"/>
</dbReference>
<evidence type="ECO:0000259" key="9">
    <source>
        <dbReference type="PROSITE" id="PS50137"/>
    </source>
</evidence>
<keyword evidence="8" id="KW-0694">RNA-binding</keyword>
<organism evidence="11">
    <name type="scientific">marine metagenome</name>
    <dbReference type="NCBI Taxonomy" id="408172"/>
    <lineage>
        <taxon>unclassified sequences</taxon>
        <taxon>metagenomes</taxon>
        <taxon>ecological metagenomes</taxon>
    </lineage>
</organism>
<feature type="domain" description="RNase III" evidence="10">
    <location>
        <begin position="18"/>
        <end position="143"/>
    </location>
</feature>